<keyword evidence="4" id="KW-0406">Ion transport</keyword>
<dbReference type="Pfam" id="PF01699">
    <property type="entry name" value="Na_Ca_ex"/>
    <property type="match status" value="2"/>
</dbReference>
<feature type="transmembrane region" description="Helical" evidence="9">
    <location>
        <begin position="442"/>
        <end position="465"/>
    </location>
</feature>
<feature type="transmembrane region" description="Helical" evidence="9">
    <location>
        <begin position="141"/>
        <end position="162"/>
    </location>
</feature>
<dbReference type="GO" id="GO:0005262">
    <property type="term" value="F:calcium channel activity"/>
    <property type="evidence" value="ECO:0007669"/>
    <property type="project" value="TreeGrafter"/>
</dbReference>
<evidence type="ECO:0000313" key="12">
    <source>
        <dbReference type="WBParaSite" id="PDA_v2.g13699.t1"/>
    </source>
</evidence>
<comment type="similarity">
    <text evidence="2">Belongs to the Ca(2+):cation antiporter (CaCA) (TC 2.A.19) family. SLC24A subfamily.</text>
</comment>
<dbReference type="GO" id="GO:0005886">
    <property type="term" value="C:plasma membrane"/>
    <property type="evidence" value="ECO:0007669"/>
    <property type="project" value="TreeGrafter"/>
</dbReference>
<keyword evidence="3" id="KW-0050">Antiport</keyword>
<keyword evidence="4" id="KW-0106">Calcium</keyword>
<evidence type="ECO:0000256" key="3">
    <source>
        <dbReference type="ARBA" id="ARBA00022449"/>
    </source>
</evidence>
<evidence type="ECO:0000256" key="1">
    <source>
        <dbReference type="ARBA" id="ARBA00004141"/>
    </source>
</evidence>
<feature type="compositionally biased region" description="Basic and acidic residues" evidence="8">
    <location>
        <begin position="357"/>
        <end position="372"/>
    </location>
</feature>
<evidence type="ECO:0000256" key="4">
    <source>
        <dbReference type="ARBA" id="ARBA00022568"/>
    </source>
</evidence>
<feature type="transmembrane region" description="Helical" evidence="9">
    <location>
        <begin position="168"/>
        <end position="187"/>
    </location>
</feature>
<dbReference type="InterPro" id="IPR004481">
    <property type="entry name" value="K/Na/Ca-exchanger"/>
</dbReference>
<keyword evidence="4" id="KW-0813">Transport</keyword>
<dbReference type="Gene3D" id="1.20.1420.30">
    <property type="entry name" value="NCX, central ion-binding region"/>
    <property type="match status" value="2"/>
</dbReference>
<dbReference type="AlphaFoldDB" id="A0A914P6V5"/>
<organism evidence="11 12">
    <name type="scientific">Panagrolaimus davidi</name>
    <dbReference type="NCBI Taxonomy" id="227884"/>
    <lineage>
        <taxon>Eukaryota</taxon>
        <taxon>Metazoa</taxon>
        <taxon>Ecdysozoa</taxon>
        <taxon>Nematoda</taxon>
        <taxon>Chromadorea</taxon>
        <taxon>Rhabditida</taxon>
        <taxon>Tylenchina</taxon>
        <taxon>Panagrolaimomorpha</taxon>
        <taxon>Panagrolaimoidea</taxon>
        <taxon>Panagrolaimidae</taxon>
        <taxon>Panagrolaimus</taxon>
    </lineage>
</organism>
<keyword evidence="6 9" id="KW-1133">Transmembrane helix</keyword>
<dbReference type="Proteomes" id="UP000887578">
    <property type="component" value="Unplaced"/>
</dbReference>
<evidence type="ECO:0000256" key="5">
    <source>
        <dbReference type="ARBA" id="ARBA00022692"/>
    </source>
</evidence>
<dbReference type="PANTHER" id="PTHR10846">
    <property type="entry name" value="SODIUM/POTASSIUM/CALCIUM EXCHANGER"/>
    <property type="match status" value="1"/>
</dbReference>
<evidence type="ECO:0000256" key="2">
    <source>
        <dbReference type="ARBA" id="ARBA00005364"/>
    </source>
</evidence>
<keyword evidence="4" id="KW-0109">Calcium transport</keyword>
<dbReference type="FunFam" id="1.20.1420.30:FF:000004">
    <property type="entry name" value="Sodium/potassium/calcium exchanger 2 isoform 1"/>
    <property type="match status" value="1"/>
</dbReference>
<dbReference type="WBParaSite" id="PDA_v2.g13699.t1">
    <property type="protein sequence ID" value="PDA_v2.g13699.t1"/>
    <property type="gene ID" value="PDA_v2.g13699"/>
</dbReference>
<feature type="transmembrane region" description="Helical" evidence="9">
    <location>
        <begin position="107"/>
        <end position="129"/>
    </location>
</feature>
<dbReference type="GO" id="GO:0008273">
    <property type="term" value="F:calcium, potassium:sodium antiporter activity"/>
    <property type="evidence" value="ECO:0007669"/>
    <property type="project" value="TreeGrafter"/>
</dbReference>
<feature type="domain" description="Sodium/calcium exchanger membrane region" evidence="10">
    <location>
        <begin position="441"/>
        <end position="494"/>
    </location>
</feature>
<comment type="subcellular location">
    <subcellularLocation>
        <location evidence="1">Membrane</location>
        <topology evidence="1">Multi-pass membrane protein</topology>
    </subcellularLocation>
</comment>
<keyword evidence="11" id="KW-1185">Reference proteome</keyword>
<protein>
    <submittedName>
        <fullName evidence="12">Sodium/calcium exchanger membrane region domain-containing protein</fullName>
    </submittedName>
</protein>
<feature type="region of interest" description="Disordered" evidence="8">
    <location>
        <begin position="319"/>
        <end position="372"/>
    </location>
</feature>
<sequence>MAFLKPNAEKNIEIFNSNKRNLLLFSSECESRNLSAKIQENAEPDDDGQFPRDFFTLEQRQRGAVILHLFGLIYMFIALAIVCDEFFVPSLGVITEKLDISEDVAGATFMAAGGSAPEFFTSVIGVFIAQNNVGIGTIVGSATFNILCVLAFCTLFSTTVLHLTWWPLFRDCTFYIGSLFMLVCFFLDEKIEWYEALSLFLIYLCYASFMKFNVEIENYVKSKLFKQAALPEEVQIEQQSPIMQPTRDKSISFDTEIDHHDHHHHHHHNRSSLYRSDSLAIGRRRGSVNSRRQSIPILHSGAMFRNGIMQIMSHTLDPLTEGDVSEDRSRNGELTSPESIRRKISSSNRANGNFERLPLRGENGIKRDKSHDDNQCLYERRSTKAEIEQIKSILEEEEEKPLDMTWPEHWNKQLMYLFLCPILLPLWITLPDVRKEECRKWYIVTFIGSILWIASFSYLMVWWANTIGETFVIPTEIIGLTILAAGTSIPDLITR</sequence>
<reference evidence="12" key="1">
    <citation type="submission" date="2022-11" db="UniProtKB">
        <authorList>
            <consortium name="WormBaseParasite"/>
        </authorList>
    </citation>
    <scope>IDENTIFICATION</scope>
</reference>
<name>A0A914P6V5_9BILA</name>
<keyword evidence="7 9" id="KW-0472">Membrane</keyword>
<dbReference type="GO" id="GO:0006874">
    <property type="term" value="P:intracellular calcium ion homeostasis"/>
    <property type="evidence" value="ECO:0007669"/>
    <property type="project" value="TreeGrafter"/>
</dbReference>
<feature type="domain" description="Sodium/calcium exchanger membrane region" evidence="10">
    <location>
        <begin position="69"/>
        <end position="210"/>
    </location>
</feature>
<keyword evidence="5 9" id="KW-0812">Transmembrane</keyword>
<feature type="transmembrane region" description="Helical" evidence="9">
    <location>
        <begin position="65"/>
        <end position="87"/>
    </location>
</feature>
<feature type="transmembrane region" description="Helical" evidence="9">
    <location>
        <begin position="414"/>
        <end position="430"/>
    </location>
</feature>
<evidence type="ECO:0000256" key="8">
    <source>
        <dbReference type="SAM" id="MobiDB-lite"/>
    </source>
</evidence>
<feature type="transmembrane region" description="Helical" evidence="9">
    <location>
        <begin position="471"/>
        <end position="493"/>
    </location>
</feature>
<dbReference type="NCBIfam" id="TIGR00367">
    <property type="entry name" value="calcium/sodium antiporter"/>
    <property type="match status" value="1"/>
</dbReference>
<evidence type="ECO:0000256" key="6">
    <source>
        <dbReference type="ARBA" id="ARBA00022989"/>
    </source>
</evidence>
<dbReference type="InterPro" id="IPR044880">
    <property type="entry name" value="NCX_ion-bd_dom_sf"/>
</dbReference>
<dbReference type="InterPro" id="IPR004837">
    <property type="entry name" value="NaCa_Exmemb"/>
</dbReference>
<proteinExistence type="inferred from homology"/>
<evidence type="ECO:0000256" key="7">
    <source>
        <dbReference type="ARBA" id="ARBA00023136"/>
    </source>
</evidence>
<evidence type="ECO:0000313" key="11">
    <source>
        <dbReference type="Proteomes" id="UP000887578"/>
    </source>
</evidence>
<evidence type="ECO:0000256" key="9">
    <source>
        <dbReference type="SAM" id="Phobius"/>
    </source>
</evidence>
<dbReference type="PANTHER" id="PTHR10846:SF69">
    <property type="entry name" value="SODIUM_CALCIUM EXCHANGER MEMBRANE REGION DOMAIN-CONTAINING PROTEIN"/>
    <property type="match status" value="1"/>
</dbReference>
<accession>A0A914P6V5</accession>
<evidence type="ECO:0000259" key="10">
    <source>
        <dbReference type="Pfam" id="PF01699"/>
    </source>
</evidence>